<reference evidence="2 3" key="2">
    <citation type="submission" date="2024-05" db="EMBL/GenBank/DDBJ databases">
        <authorList>
            <person name="Chen Y."/>
            <person name="Shah S."/>
            <person name="Dougan E. K."/>
            <person name="Thang M."/>
            <person name="Chan C."/>
        </authorList>
    </citation>
    <scope>NUCLEOTIDE SEQUENCE [LARGE SCALE GENOMIC DNA]</scope>
</reference>
<dbReference type="Proteomes" id="UP001152797">
    <property type="component" value="Unassembled WGS sequence"/>
</dbReference>
<keyword evidence="3" id="KW-1185">Reference proteome</keyword>
<dbReference type="EMBL" id="CAMXCT030001489">
    <property type="protein sequence ID" value="CAL4777854.1"/>
    <property type="molecule type" value="Genomic_DNA"/>
</dbReference>
<name>A0A9P1CE32_9DINO</name>
<dbReference type="EMBL" id="CAMXCT010001489">
    <property type="protein sequence ID" value="CAI3990542.1"/>
    <property type="molecule type" value="Genomic_DNA"/>
</dbReference>
<evidence type="ECO:0000313" key="2">
    <source>
        <dbReference type="EMBL" id="CAL4777854.1"/>
    </source>
</evidence>
<sequence>MFPRKIQSILERIGIRKFIGAAQIRVQYLSVVRDWKSWLSRAPVSFAGGLRDDDSGHHCFVVMRRSDIPENVTIEANGRGARMPMDPSDAILLVKRYSSDDLLSQNPVLAFPHRYVARIGDPPGEGQVRALKSVKPAKQKDYIALAKLLLEKYPHEATRRAVEFLLSLC</sequence>
<evidence type="ECO:0000313" key="3">
    <source>
        <dbReference type="Proteomes" id="UP001152797"/>
    </source>
</evidence>
<dbReference type="AlphaFoldDB" id="A0A9P1CE32"/>
<comment type="caution">
    <text evidence="1">The sequence shown here is derived from an EMBL/GenBank/DDBJ whole genome shotgun (WGS) entry which is preliminary data.</text>
</comment>
<proteinExistence type="predicted"/>
<dbReference type="EMBL" id="CAMXCT020001489">
    <property type="protein sequence ID" value="CAL1143917.1"/>
    <property type="molecule type" value="Genomic_DNA"/>
</dbReference>
<reference evidence="1" key="1">
    <citation type="submission" date="2022-10" db="EMBL/GenBank/DDBJ databases">
        <authorList>
            <person name="Chen Y."/>
            <person name="Dougan E. K."/>
            <person name="Chan C."/>
            <person name="Rhodes N."/>
            <person name="Thang M."/>
        </authorList>
    </citation>
    <scope>NUCLEOTIDE SEQUENCE</scope>
</reference>
<gene>
    <name evidence="1" type="ORF">C1SCF055_LOCUS17522</name>
</gene>
<dbReference type="OrthoDB" id="411546at2759"/>
<evidence type="ECO:0000313" key="1">
    <source>
        <dbReference type="EMBL" id="CAI3990542.1"/>
    </source>
</evidence>
<accession>A0A9P1CE32</accession>
<organism evidence="1">
    <name type="scientific">Cladocopium goreaui</name>
    <dbReference type="NCBI Taxonomy" id="2562237"/>
    <lineage>
        <taxon>Eukaryota</taxon>
        <taxon>Sar</taxon>
        <taxon>Alveolata</taxon>
        <taxon>Dinophyceae</taxon>
        <taxon>Suessiales</taxon>
        <taxon>Symbiodiniaceae</taxon>
        <taxon>Cladocopium</taxon>
    </lineage>
</organism>
<protein>
    <submittedName>
        <fullName evidence="1">Uncharacterized protein</fullName>
    </submittedName>
</protein>